<gene>
    <name evidence="2" type="ORF">SS37A_03320</name>
</gene>
<dbReference type="Pfam" id="PF13601">
    <property type="entry name" value="HTH_34"/>
    <property type="match status" value="1"/>
</dbReference>
<keyword evidence="3" id="KW-1185">Reference proteome</keyword>
<dbReference type="Proteomes" id="UP001317629">
    <property type="component" value="Chromosome"/>
</dbReference>
<protein>
    <submittedName>
        <fullName evidence="2">Transcriptional regulator</fullName>
    </submittedName>
</protein>
<organism evidence="2 3">
    <name type="scientific">Methylocystis iwaonis</name>
    <dbReference type="NCBI Taxonomy" id="2885079"/>
    <lineage>
        <taxon>Bacteria</taxon>
        <taxon>Pseudomonadati</taxon>
        <taxon>Pseudomonadota</taxon>
        <taxon>Alphaproteobacteria</taxon>
        <taxon>Hyphomicrobiales</taxon>
        <taxon>Methylocystaceae</taxon>
        <taxon>Methylocystis</taxon>
    </lineage>
</organism>
<reference evidence="2 3" key="1">
    <citation type="journal article" date="2023" name="Int. J. Syst. Evol. Microbiol.">
        <title>Methylocystis iwaonis sp. nov., a type II methane-oxidizing bacterium from surface soil of a rice paddy field in Japan, and emended description of the genus Methylocystis (ex Whittenbury et al. 1970) Bowman et al. 1993.</title>
        <authorList>
            <person name="Kaise H."/>
            <person name="Sawadogo J.B."/>
            <person name="Alam M.S."/>
            <person name="Ueno C."/>
            <person name="Dianou D."/>
            <person name="Shinjo R."/>
            <person name="Asakawa S."/>
        </authorList>
    </citation>
    <scope>NUCLEOTIDE SEQUENCE [LARGE SCALE GENOMIC DNA]</scope>
    <source>
        <strain evidence="2 3">SS37A-Re</strain>
    </source>
</reference>
<sequence length="124" mass="13843">MPRHEAEKGRFAYEGLDRVIHEKARLALLTALLSFPKGLPFSELKRLCGLTDGNLSRHLAVLQEDGLIVIDKRLEENRPLTTCRITSPGRKRFSEYLKVLERLVDDAGKASAMASVRDSGRASP</sequence>
<dbReference type="RefSeq" id="WP_281930022.1">
    <property type="nucleotide sequence ID" value="NZ_AP027142.1"/>
</dbReference>
<evidence type="ECO:0000313" key="3">
    <source>
        <dbReference type="Proteomes" id="UP001317629"/>
    </source>
</evidence>
<name>A0ABM8E4I1_9HYPH</name>
<accession>A0ABM8E4I1</accession>
<dbReference type="SUPFAM" id="SSF46785">
    <property type="entry name" value="Winged helix' DNA-binding domain"/>
    <property type="match status" value="1"/>
</dbReference>
<evidence type="ECO:0000259" key="1">
    <source>
        <dbReference type="Pfam" id="PF13601"/>
    </source>
</evidence>
<proteinExistence type="predicted"/>
<dbReference type="EMBL" id="AP027142">
    <property type="protein sequence ID" value="BDV32803.1"/>
    <property type="molecule type" value="Genomic_DNA"/>
</dbReference>
<dbReference type="PANTHER" id="PTHR37318">
    <property type="entry name" value="BSL7504 PROTEIN"/>
    <property type="match status" value="1"/>
</dbReference>
<dbReference type="InterPro" id="IPR036390">
    <property type="entry name" value="WH_DNA-bd_sf"/>
</dbReference>
<dbReference type="InterPro" id="IPR027395">
    <property type="entry name" value="WH_DNA-bd_dom"/>
</dbReference>
<dbReference type="PANTHER" id="PTHR37318:SF1">
    <property type="entry name" value="BSL7504 PROTEIN"/>
    <property type="match status" value="1"/>
</dbReference>
<dbReference type="InterPro" id="IPR036388">
    <property type="entry name" value="WH-like_DNA-bd_sf"/>
</dbReference>
<dbReference type="Gene3D" id="1.10.10.10">
    <property type="entry name" value="Winged helix-like DNA-binding domain superfamily/Winged helix DNA-binding domain"/>
    <property type="match status" value="1"/>
</dbReference>
<evidence type="ECO:0000313" key="2">
    <source>
        <dbReference type="EMBL" id="BDV32803.1"/>
    </source>
</evidence>
<feature type="domain" description="Winged helix DNA-binding" evidence="1">
    <location>
        <begin position="25"/>
        <end position="104"/>
    </location>
</feature>